<comment type="catalytic activity">
    <reaction evidence="1 7 8">
        <text>Thiol-dependent hydrolysis of ester, thioester, amide, peptide and isopeptide bonds formed by the C-terminal Gly of ubiquitin (a 76-residue protein attached to proteins as an intracellular targeting signal).</text>
        <dbReference type="EC" id="3.4.19.12"/>
    </reaction>
</comment>
<dbReference type="EMBL" id="KB469296">
    <property type="protein sequence ID" value="EPQ61061.1"/>
    <property type="molecule type" value="Genomic_DNA"/>
</dbReference>
<dbReference type="CDD" id="cd09616">
    <property type="entry name" value="Peptidase_C12_UCH_L1_L3"/>
    <property type="match status" value="1"/>
</dbReference>
<evidence type="ECO:0000256" key="6">
    <source>
        <dbReference type="ARBA" id="ARBA00022807"/>
    </source>
</evidence>
<feature type="site" description="Transition state stabilizer" evidence="7">
    <location>
        <position position="96"/>
    </location>
</feature>
<evidence type="ECO:0000256" key="7">
    <source>
        <dbReference type="PROSITE-ProRule" id="PRU01393"/>
    </source>
</evidence>
<evidence type="ECO:0000313" key="10">
    <source>
        <dbReference type="EMBL" id="EPQ61061.1"/>
    </source>
</evidence>
<dbReference type="OrthoDB" id="427186at2759"/>
<dbReference type="InterPro" id="IPR001578">
    <property type="entry name" value="Peptidase_C12_UCH"/>
</dbReference>
<dbReference type="GO" id="GO:0016579">
    <property type="term" value="P:protein deubiquitination"/>
    <property type="evidence" value="ECO:0007669"/>
    <property type="project" value="TreeGrafter"/>
</dbReference>
<keyword evidence="3 7" id="KW-0645">Protease</keyword>
<dbReference type="InterPro" id="IPR038765">
    <property type="entry name" value="Papain-like_cys_pep_sf"/>
</dbReference>
<keyword evidence="5 7" id="KW-0378">Hydrolase</keyword>
<dbReference type="InterPro" id="IPR057254">
    <property type="entry name" value="UCH_AS"/>
</dbReference>
<dbReference type="GO" id="GO:0004843">
    <property type="term" value="F:cysteine-type deubiquitinase activity"/>
    <property type="evidence" value="ECO:0007669"/>
    <property type="project" value="UniProtKB-UniRule"/>
</dbReference>
<dbReference type="HOGENOM" id="CLU_054406_0_2_1"/>
<reference evidence="10 11" key="1">
    <citation type="journal article" date="2012" name="Science">
        <title>The Paleozoic origin of enzymatic lignin decomposition reconstructed from 31 fungal genomes.</title>
        <authorList>
            <person name="Floudas D."/>
            <person name="Binder M."/>
            <person name="Riley R."/>
            <person name="Barry K."/>
            <person name="Blanchette R.A."/>
            <person name="Henrissat B."/>
            <person name="Martinez A.T."/>
            <person name="Otillar R."/>
            <person name="Spatafora J.W."/>
            <person name="Yadav J.S."/>
            <person name="Aerts A."/>
            <person name="Benoit I."/>
            <person name="Boyd A."/>
            <person name="Carlson A."/>
            <person name="Copeland A."/>
            <person name="Coutinho P.M."/>
            <person name="de Vries R.P."/>
            <person name="Ferreira P."/>
            <person name="Findley K."/>
            <person name="Foster B."/>
            <person name="Gaskell J."/>
            <person name="Glotzer D."/>
            <person name="Gorecki P."/>
            <person name="Heitman J."/>
            <person name="Hesse C."/>
            <person name="Hori C."/>
            <person name="Igarashi K."/>
            <person name="Jurgens J.A."/>
            <person name="Kallen N."/>
            <person name="Kersten P."/>
            <person name="Kohler A."/>
            <person name="Kuees U."/>
            <person name="Kumar T.K.A."/>
            <person name="Kuo A."/>
            <person name="LaButti K."/>
            <person name="Larrondo L.F."/>
            <person name="Lindquist E."/>
            <person name="Ling A."/>
            <person name="Lombard V."/>
            <person name="Lucas S."/>
            <person name="Lundell T."/>
            <person name="Martin R."/>
            <person name="McLaughlin D.J."/>
            <person name="Morgenstern I."/>
            <person name="Morin E."/>
            <person name="Murat C."/>
            <person name="Nagy L.G."/>
            <person name="Nolan M."/>
            <person name="Ohm R.A."/>
            <person name="Patyshakuliyeva A."/>
            <person name="Rokas A."/>
            <person name="Ruiz-Duenas F.J."/>
            <person name="Sabat G."/>
            <person name="Salamov A."/>
            <person name="Samejima M."/>
            <person name="Schmutz J."/>
            <person name="Slot J.C."/>
            <person name="St John F."/>
            <person name="Stenlid J."/>
            <person name="Sun H."/>
            <person name="Sun S."/>
            <person name="Syed K."/>
            <person name="Tsang A."/>
            <person name="Wiebenga A."/>
            <person name="Young D."/>
            <person name="Pisabarro A."/>
            <person name="Eastwood D.C."/>
            <person name="Martin F."/>
            <person name="Cullen D."/>
            <person name="Grigoriev I.V."/>
            <person name="Hibbett D.S."/>
        </authorList>
    </citation>
    <scope>NUCLEOTIDE SEQUENCE [LARGE SCALE GENOMIC DNA]</scope>
    <source>
        <strain evidence="10 11">ATCC 11539</strain>
    </source>
</reference>
<gene>
    <name evidence="10" type="ORF">GLOTRDRAFT_135622</name>
</gene>
<comment type="similarity">
    <text evidence="2 7 8">Belongs to the peptidase C12 family.</text>
</comment>
<evidence type="ECO:0000256" key="4">
    <source>
        <dbReference type="ARBA" id="ARBA00022786"/>
    </source>
</evidence>
<organism evidence="10 11">
    <name type="scientific">Gloeophyllum trabeum (strain ATCC 11539 / FP-39264 / Madison 617)</name>
    <name type="common">Brown rot fungus</name>
    <dbReference type="NCBI Taxonomy" id="670483"/>
    <lineage>
        <taxon>Eukaryota</taxon>
        <taxon>Fungi</taxon>
        <taxon>Dikarya</taxon>
        <taxon>Basidiomycota</taxon>
        <taxon>Agaricomycotina</taxon>
        <taxon>Agaricomycetes</taxon>
        <taxon>Gloeophyllales</taxon>
        <taxon>Gloeophyllaceae</taxon>
        <taxon>Gloeophyllum</taxon>
    </lineage>
</organism>
<dbReference type="PANTHER" id="PTHR10589">
    <property type="entry name" value="UBIQUITIN CARBOXYL-TERMINAL HYDROLASE"/>
    <property type="match status" value="1"/>
</dbReference>
<keyword evidence="4 7" id="KW-0833">Ubl conjugation pathway</keyword>
<dbReference type="InterPro" id="IPR036959">
    <property type="entry name" value="Peptidase_C12_UCH_sf"/>
</dbReference>
<dbReference type="EC" id="3.4.19.12" evidence="8"/>
<dbReference type="GeneID" id="19303356"/>
<dbReference type="RefSeq" id="XP_007861320.1">
    <property type="nucleotide sequence ID" value="XM_007863129.1"/>
</dbReference>
<feature type="active site" description="Nucleophile" evidence="7">
    <location>
        <position position="102"/>
    </location>
</feature>
<dbReference type="PRINTS" id="PR00707">
    <property type="entry name" value="UBCTHYDRLASE"/>
</dbReference>
<keyword evidence="6 7" id="KW-0788">Thiol protease</keyword>
<evidence type="ECO:0000313" key="11">
    <source>
        <dbReference type="Proteomes" id="UP000030669"/>
    </source>
</evidence>
<sequence>MTDSKQYRKHFIPLESNPIVFTDLIHKLGVSQSLAFSDVLSLDDQELLAFVPRPVYALVLVLPDSAAYAKHKAEEESGLVEYAGSGAGEDAVWFKQTINNACGLYAILHAVANGEAREYIVPHQSAAQDSTLGKILEDVIPLAPEGRALALEGSGELERAYAAAATQGDSVAPDNPEDEVDVHYICFVKSARSGHLYRMDGDSKGPVDLGPGVGPDEDLLSEGALGVVREYILREKNQNLRFSLMALGPNNDWDDY</sequence>
<feature type="domain" description="UCH catalytic" evidence="9">
    <location>
        <begin position="10"/>
        <end position="249"/>
    </location>
</feature>
<dbReference type="GO" id="GO:0005737">
    <property type="term" value="C:cytoplasm"/>
    <property type="evidence" value="ECO:0007669"/>
    <property type="project" value="TreeGrafter"/>
</dbReference>
<evidence type="ECO:0000256" key="2">
    <source>
        <dbReference type="ARBA" id="ARBA00009326"/>
    </source>
</evidence>
<dbReference type="Proteomes" id="UP000030669">
    <property type="component" value="Unassembled WGS sequence"/>
</dbReference>
<evidence type="ECO:0000256" key="8">
    <source>
        <dbReference type="RuleBase" id="RU361215"/>
    </source>
</evidence>
<feature type="site" description="Important for enzyme activity" evidence="7">
    <location>
        <position position="200"/>
    </location>
</feature>
<dbReference type="AlphaFoldDB" id="S7QNF8"/>
<evidence type="ECO:0000259" key="9">
    <source>
        <dbReference type="PROSITE" id="PS52048"/>
    </source>
</evidence>
<dbReference type="Pfam" id="PF01088">
    <property type="entry name" value="Peptidase_C12"/>
    <property type="match status" value="1"/>
</dbReference>
<dbReference type="PANTHER" id="PTHR10589:SF17">
    <property type="entry name" value="UBIQUITIN CARBOXYL-TERMINAL HYDROLASE"/>
    <property type="match status" value="1"/>
</dbReference>
<accession>S7QNF8</accession>
<evidence type="ECO:0000256" key="1">
    <source>
        <dbReference type="ARBA" id="ARBA00000707"/>
    </source>
</evidence>
<dbReference type="SUPFAM" id="SSF54001">
    <property type="entry name" value="Cysteine proteinases"/>
    <property type="match status" value="1"/>
</dbReference>
<dbReference type="MEROPS" id="C12.002"/>
<dbReference type="OMA" id="AQTYSKH"/>
<dbReference type="eggNOG" id="KOG1415">
    <property type="taxonomic scope" value="Eukaryota"/>
</dbReference>
<keyword evidence="11" id="KW-1185">Reference proteome</keyword>
<dbReference type="FunFam" id="3.40.532.10:FF:000006">
    <property type="entry name" value="Ubiquitin carboxyl-terminal hydrolase"/>
    <property type="match status" value="1"/>
</dbReference>
<evidence type="ECO:0000256" key="3">
    <source>
        <dbReference type="ARBA" id="ARBA00022670"/>
    </source>
</evidence>
<name>S7QNF8_GLOTA</name>
<dbReference type="GO" id="GO:0006511">
    <property type="term" value="P:ubiquitin-dependent protein catabolic process"/>
    <property type="evidence" value="ECO:0007669"/>
    <property type="project" value="UniProtKB-UniRule"/>
</dbReference>
<feature type="active site" description="Proton donor" evidence="7">
    <location>
        <position position="183"/>
    </location>
</feature>
<dbReference type="Gene3D" id="3.40.532.10">
    <property type="entry name" value="Peptidase C12, ubiquitin carboxyl-terminal hydrolase"/>
    <property type="match status" value="1"/>
</dbReference>
<dbReference type="KEGG" id="gtr:GLOTRDRAFT_135622"/>
<proteinExistence type="inferred from homology"/>
<dbReference type="PROSITE" id="PS00140">
    <property type="entry name" value="UCH_1"/>
    <property type="match status" value="1"/>
</dbReference>
<dbReference type="PROSITE" id="PS52048">
    <property type="entry name" value="UCH_DOMAIN"/>
    <property type="match status" value="1"/>
</dbReference>
<dbReference type="STRING" id="670483.S7QNF8"/>
<evidence type="ECO:0000256" key="5">
    <source>
        <dbReference type="ARBA" id="ARBA00022801"/>
    </source>
</evidence>
<protein>
    <recommendedName>
        <fullName evidence="8">Ubiquitin carboxyl-terminal hydrolase</fullName>
        <ecNumber evidence="8">3.4.19.12</ecNumber>
    </recommendedName>
</protein>